<dbReference type="Proteomes" id="UP000275385">
    <property type="component" value="Unassembled WGS sequence"/>
</dbReference>
<feature type="region of interest" description="Disordered" evidence="1">
    <location>
        <begin position="143"/>
        <end position="221"/>
    </location>
</feature>
<evidence type="ECO:0000313" key="4">
    <source>
        <dbReference type="Proteomes" id="UP000275385"/>
    </source>
</evidence>
<evidence type="ECO:0000256" key="1">
    <source>
        <dbReference type="SAM" id="MobiDB-lite"/>
    </source>
</evidence>
<gene>
    <name evidence="3" type="ORF">DL546_008008</name>
</gene>
<evidence type="ECO:0000256" key="2">
    <source>
        <dbReference type="SAM" id="SignalP"/>
    </source>
</evidence>
<sequence length="221" mass="24376">MHLLDIFCLLGTCLPTLTNAKCFKHGTKFSQLRGGPQNHTVDDAIRDFCETHEVVKGWAHSNSECYNFPGGYDPNGNHLIVDVRWFHPHAKKMPGGIEGCIKNFRKQARGSCEKGSLHRVEGTFYKYCDILLDPGHGPCPMGEDRAWPLKPGGDYGLEDIEQPQPQPKPMPKPKVPPRPKLPPKESKPPSMIKGQTERRQGGGGVVAPLYPFNGDVDGVAA</sequence>
<accession>A0A420YL34</accession>
<name>A0A420YL34_9PEZI</name>
<dbReference type="AlphaFoldDB" id="A0A420YL34"/>
<dbReference type="EMBL" id="QVQW01000004">
    <property type="protein sequence ID" value="RKU48562.1"/>
    <property type="molecule type" value="Genomic_DNA"/>
</dbReference>
<keyword evidence="2" id="KW-0732">Signal</keyword>
<feature type="chain" id="PRO_5019467416" evidence="2">
    <location>
        <begin position="21"/>
        <end position="221"/>
    </location>
</feature>
<feature type="signal peptide" evidence="2">
    <location>
        <begin position="1"/>
        <end position="20"/>
    </location>
</feature>
<reference evidence="3 4" key="1">
    <citation type="submission" date="2018-08" db="EMBL/GenBank/DDBJ databases">
        <title>Draft genome of the lignicolous fungus Coniochaeta pulveracea.</title>
        <authorList>
            <person name="Borstlap C.J."/>
            <person name="De Witt R.N."/>
            <person name="Botha A."/>
            <person name="Volschenk H."/>
        </authorList>
    </citation>
    <scope>NUCLEOTIDE SEQUENCE [LARGE SCALE GENOMIC DNA]</scope>
    <source>
        <strain evidence="3 4">CAB683</strain>
    </source>
</reference>
<comment type="caution">
    <text evidence="3">The sequence shown here is derived from an EMBL/GenBank/DDBJ whole genome shotgun (WGS) entry which is preliminary data.</text>
</comment>
<keyword evidence="4" id="KW-1185">Reference proteome</keyword>
<organism evidence="3 4">
    <name type="scientific">Coniochaeta pulveracea</name>
    <dbReference type="NCBI Taxonomy" id="177199"/>
    <lineage>
        <taxon>Eukaryota</taxon>
        <taxon>Fungi</taxon>
        <taxon>Dikarya</taxon>
        <taxon>Ascomycota</taxon>
        <taxon>Pezizomycotina</taxon>
        <taxon>Sordariomycetes</taxon>
        <taxon>Sordariomycetidae</taxon>
        <taxon>Coniochaetales</taxon>
        <taxon>Coniochaetaceae</taxon>
        <taxon>Coniochaeta</taxon>
    </lineage>
</organism>
<feature type="compositionally biased region" description="Pro residues" evidence="1">
    <location>
        <begin position="164"/>
        <end position="180"/>
    </location>
</feature>
<protein>
    <submittedName>
        <fullName evidence="3">Uncharacterized protein</fullName>
    </submittedName>
</protein>
<evidence type="ECO:0000313" key="3">
    <source>
        <dbReference type="EMBL" id="RKU48562.1"/>
    </source>
</evidence>
<proteinExistence type="predicted"/>